<sequence length="402" mass="40399">MLDVGSVVQAFAAPMIEHRQKLTPNGGAAQSAQDALTKAAEGLTKLAESHRSASDALAGQWEGDRADAFAQRWPKLQTALTDTAEQASKGGSAVGTALSTVQDGKAKVEQLIDEYTKKATAVLKAASAVGGIGGVGALLMGVVIVKSIASDYAGKSAEVLTGVRDELSDAAGKLKSLPSAPKLDGVTDSLGSDRTATPKPSKRPEEPKKPSGDATSPSGHRGGGGGGGGSSTSPSGHGGGGGGGGGGNGSGGDGSPPVMTPPSSKFGSGTDITLPQGLGTVKAPNERAAKAVRAALTQLGVPYKWGGTTPGKGLDCSGLTQWAYKQGGVQLPRLAQEQGKGKKVSRGDLQPGDLIVWSGHVAMYVGEGKMIEAPKTGDVVKITNLRTSNGGQSFYGFYRPTA</sequence>
<proteinExistence type="inferred from homology"/>
<evidence type="ECO:0000256" key="1">
    <source>
        <dbReference type="ARBA" id="ARBA00007074"/>
    </source>
</evidence>
<feature type="compositionally biased region" description="Gly residues" evidence="5">
    <location>
        <begin position="220"/>
        <end position="254"/>
    </location>
</feature>
<dbReference type="InterPro" id="IPR038332">
    <property type="entry name" value="PPE_sf"/>
</dbReference>
<dbReference type="Gene3D" id="3.90.1720.10">
    <property type="entry name" value="endopeptidase domain like (from Nostoc punctiforme)"/>
    <property type="match status" value="1"/>
</dbReference>
<gene>
    <name evidence="7" type="ORF">LX83_002339</name>
</gene>
<dbReference type="RefSeq" id="WP_253770345.1">
    <property type="nucleotide sequence ID" value="NZ_JAMTCK010000005.1"/>
</dbReference>
<dbReference type="PROSITE" id="PS51935">
    <property type="entry name" value="NLPC_P60"/>
    <property type="match status" value="1"/>
</dbReference>
<dbReference type="AlphaFoldDB" id="A0AAE3GC29"/>
<evidence type="ECO:0000256" key="4">
    <source>
        <dbReference type="ARBA" id="ARBA00022807"/>
    </source>
</evidence>
<dbReference type="InterPro" id="IPR000064">
    <property type="entry name" value="NLP_P60_dom"/>
</dbReference>
<keyword evidence="2" id="KW-0645">Protease</keyword>
<dbReference type="InterPro" id="IPR036689">
    <property type="entry name" value="ESAT-6-like_sf"/>
</dbReference>
<evidence type="ECO:0000256" key="3">
    <source>
        <dbReference type="ARBA" id="ARBA00022801"/>
    </source>
</evidence>
<dbReference type="InterPro" id="IPR038765">
    <property type="entry name" value="Papain-like_cys_pep_sf"/>
</dbReference>
<dbReference type="PANTHER" id="PTHR47359">
    <property type="entry name" value="PEPTIDOGLYCAN DL-ENDOPEPTIDASE CWLO"/>
    <property type="match status" value="1"/>
</dbReference>
<evidence type="ECO:0000259" key="6">
    <source>
        <dbReference type="PROSITE" id="PS51935"/>
    </source>
</evidence>
<comment type="caution">
    <text evidence="7">The sequence shown here is derived from an EMBL/GenBank/DDBJ whole genome shotgun (WGS) entry which is preliminary data.</text>
</comment>
<protein>
    <submittedName>
        <fullName evidence="7">NlpC/P60 family protein</fullName>
    </submittedName>
</protein>
<keyword evidence="8" id="KW-1185">Reference proteome</keyword>
<evidence type="ECO:0000256" key="5">
    <source>
        <dbReference type="SAM" id="MobiDB-lite"/>
    </source>
</evidence>
<keyword evidence="4" id="KW-0788">Thiol protease</keyword>
<feature type="domain" description="NlpC/P60" evidence="6">
    <location>
        <begin position="285"/>
        <end position="401"/>
    </location>
</feature>
<dbReference type="Gene3D" id="1.20.1260.20">
    <property type="entry name" value="PPE superfamily"/>
    <property type="match status" value="1"/>
</dbReference>
<evidence type="ECO:0000313" key="8">
    <source>
        <dbReference type="Proteomes" id="UP001206128"/>
    </source>
</evidence>
<dbReference type="PANTHER" id="PTHR47359:SF3">
    <property type="entry name" value="NLP_P60 DOMAIN-CONTAINING PROTEIN-RELATED"/>
    <property type="match status" value="1"/>
</dbReference>
<dbReference type="SUPFAM" id="SSF140453">
    <property type="entry name" value="EsxAB dimer-like"/>
    <property type="match status" value="1"/>
</dbReference>
<accession>A0AAE3GC29</accession>
<feature type="region of interest" description="Disordered" evidence="5">
    <location>
        <begin position="175"/>
        <end position="281"/>
    </location>
</feature>
<reference evidence="7" key="1">
    <citation type="submission" date="2022-06" db="EMBL/GenBank/DDBJ databases">
        <title>Genomic Encyclopedia of Archaeal and Bacterial Type Strains, Phase II (KMG-II): from individual species to whole genera.</title>
        <authorList>
            <person name="Goeker M."/>
        </authorList>
    </citation>
    <scope>NUCLEOTIDE SEQUENCE</scope>
    <source>
        <strain evidence="7">DSM 43935</strain>
    </source>
</reference>
<name>A0AAE3GC29_9PSEU</name>
<keyword evidence="3" id="KW-0378">Hydrolase</keyword>
<dbReference type="GO" id="GO:0006508">
    <property type="term" value="P:proteolysis"/>
    <property type="evidence" value="ECO:0007669"/>
    <property type="project" value="UniProtKB-KW"/>
</dbReference>
<feature type="compositionally biased region" description="Polar residues" evidence="5">
    <location>
        <begin position="261"/>
        <end position="273"/>
    </location>
</feature>
<feature type="compositionally biased region" description="Basic and acidic residues" evidence="5">
    <location>
        <begin position="202"/>
        <end position="211"/>
    </location>
</feature>
<comment type="similarity">
    <text evidence="1">Belongs to the peptidase C40 family.</text>
</comment>
<dbReference type="SUPFAM" id="SSF54001">
    <property type="entry name" value="Cysteine proteinases"/>
    <property type="match status" value="1"/>
</dbReference>
<dbReference type="InterPro" id="IPR051794">
    <property type="entry name" value="PG_Endopeptidase_C40"/>
</dbReference>
<dbReference type="EMBL" id="JAMTCK010000005">
    <property type="protein sequence ID" value="MCP2165481.1"/>
    <property type="molecule type" value="Genomic_DNA"/>
</dbReference>
<dbReference type="Proteomes" id="UP001206128">
    <property type="component" value="Unassembled WGS sequence"/>
</dbReference>
<dbReference type="Pfam" id="PF00877">
    <property type="entry name" value="NLPC_P60"/>
    <property type="match status" value="1"/>
</dbReference>
<organism evidence="7 8">
    <name type="scientific">Goodfellowiella coeruleoviolacea</name>
    <dbReference type="NCBI Taxonomy" id="334858"/>
    <lineage>
        <taxon>Bacteria</taxon>
        <taxon>Bacillati</taxon>
        <taxon>Actinomycetota</taxon>
        <taxon>Actinomycetes</taxon>
        <taxon>Pseudonocardiales</taxon>
        <taxon>Pseudonocardiaceae</taxon>
        <taxon>Goodfellowiella</taxon>
    </lineage>
</organism>
<evidence type="ECO:0000313" key="7">
    <source>
        <dbReference type="EMBL" id="MCP2165481.1"/>
    </source>
</evidence>
<dbReference type="GO" id="GO:0008234">
    <property type="term" value="F:cysteine-type peptidase activity"/>
    <property type="evidence" value="ECO:0007669"/>
    <property type="project" value="UniProtKB-KW"/>
</dbReference>
<evidence type="ECO:0000256" key="2">
    <source>
        <dbReference type="ARBA" id="ARBA00022670"/>
    </source>
</evidence>